<dbReference type="InterPro" id="IPR029063">
    <property type="entry name" value="SAM-dependent_MTases_sf"/>
</dbReference>
<dbReference type="PANTHER" id="PTHR42912">
    <property type="entry name" value="METHYLTRANSFERASE"/>
    <property type="match status" value="1"/>
</dbReference>
<dbReference type="GO" id="GO:0008168">
    <property type="term" value="F:methyltransferase activity"/>
    <property type="evidence" value="ECO:0007669"/>
    <property type="project" value="UniProtKB-KW"/>
</dbReference>
<dbReference type="Proteomes" id="UP001164305">
    <property type="component" value="Chromosome"/>
</dbReference>
<protein>
    <submittedName>
        <fullName evidence="3">Methyltransferase domain-containing protein</fullName>
    </submittedName>
</protein>
<keyword evidence="3" id="KW-0489">Methyltransferase</keyword>
<evidence type="ECO:0000313" key="4">
    <source>
        <dbReference type="Proteomes" id="UP001164305"/>
    </source>
</evidence>
<sequence>MTSDPASLELAARLLRCPLCAERLAPASGSALRCPARHTFDVSRHGYISLLGGARAVSGDDPDMARARERFLATGAYAPVRDAVAALAGGGRDEPEVVLDVGAGTGYYLAGTLERMPAAHGIALDTSVRSLRVAARAHPRAIAATWDAFRPFPLADGSVDAVLDVFAPRNPAEFHRVLRPGGRLVVARPTARHLAELRAEVAAMVTIDPAKEERLARALAPHVTAVTTREVEYELTLGAEQARDLIGMTPSARHLDVHALGRREGGGAAGEGAAGAGLAVTVSVLVTAYAPR</sequence>
<dbReference type="InterPro" id="IPR016718">
    <property type="entry name" value="rRNA_m1G-MeTrfase_A_prd"/>
</dbReference>
<reference evidence="3" key="1">
    <citation type="submission" date="2022-10" db="EMBL/GenBank/DDBJ databases">
        <title>Whole-Genome Sequencing of Brachybacterium huguangmaarense BRM-3, Isolated from Betula schmidtii.</title>
        <authorList>
            <person name="Haam D."/>
        </authorList>
    </citation>
    <scope>NUCLEOTIDE SEQUENCE</scope>
    <source>
        <strain evidence="3">BRM-3</strain>
    </source>
</reference>
<name>A0ABY6G4M4_9MICO</name>
<dbReference type="RefSeq" id="WP_263594949.1">
    <property type="nucleotide sequence ID" value="NZ_CP107020.1"/>
</dbReference>
<dbReference type="Pfam" id="PF21302">
    <property type="entry name" value="Zn_ribbon_RlmA"/>
    <property type="match status" value="1"/>
</dbReference>
<dbReference type="Gene3D" id="3.40.50.150">
    <property type="entry name" value="Vaccinia Virus protein VP39"/>
    <property type="match status" value="1"/>
</dbReference>
<feature type="domain" description="Methyltransferase" evidence="1">
    <location>
        <begin position="98"/>
        <end position="182"/>
    </location>
</feature>
<evidence type="ECO:0000259" key="1">
    <source>
        <dbReference type="Pfam" id="PF13649"/>
    </source>
</evidence>
<dbReference type="InterPro" id="IPR050508">
    <property type="entry name" value="Methyltransf_Superfamily"/>
</dbReference>
<keyword evidence="3" id="KW-0808">Transferase</keyword>
<keyword evidence="4" id="KW-1185">Reference proteome</keyword>
<evidence type="ECO:0000313" key="3">
    <source>
        <dbReference type="EMBL" id="UYG17741.1"/>
    </source>
</evidence>
<dbReference type="CDD" id="cd02440">
    <property type="entry name" value="AdoMet_MTases"/>
    <property type="match status" value="1"/>
</dbReference>
<dbReference type="SUPFAM" id="SSF53335">
    <property type="entry name" value="S-adenosyl-L-methionine-dependent methyltransferases"/>
    <property type="match status" value="1"/>
</dbReference>
<dbReference type="Pfam" id="PF13649">
    <property type="entry name" value="Methyltransf_25"/>
    <property type="match status" value="1"/>
</dbReference>
<dbReference type="InterPro" id="IPR048647">
    <property type="entry name" value="RlmA_N"/>
</dbReference>
<dbReference type="InterPro" id="IPR041698">
    <property type="entry name" value="Methyltransf_25"/>
</dbReference>
<gene>
    <name evidence="3" type="ORF">BRM3_04790</name>
</gene>
<dbReference type="PIRSF" id="PIRSF018249">
    <property type="entry name" value="MyrA_prd"/>
    <property type="match status" value="1"/>
</dbReference>
<accession>A0ABY6G4M4</accession>
<organism evidence="3 4">
    <name type="scientific">Brachybacterium huguangmaarense</name>
    <dbReference type="NCBI Taxonomy" id="1652028"/>
    <lineage>
        <taxon>Bacteria</taxon>
        <taxon>Bacillati</taxon>
        <taxon>Actinomycetota</taxon>
        <taxon>Actinomycetes</taxon>
        <taxon>Micrococcales</taxon>
        <taxon>Dermabacteraceae</taxon>
        <taxon>Brachybacterium</taxon>
    </lineage>
</organism>
<evidence type="ECO:0000259" key="2">
    <source>
        <dbReference type="Pfam" id="PF21302"/>
    </source>
</evidence>
<dbReference type="EMBL" id="CP107020">
    <property type="protein sequence ID" value="UYG17741.1"/>
    <property type="molecule type" value="Genomic_DNA"/>
</dbReference>
<proteinExistence type="predicted"/>
<feature type="domain" description="23S rRNA (guanine(745)-N(1))-methyltransferase N-terminal" evidence="2">
    <location>
        <begin position="16"/>
        <end position="51"/>
    </location>
</feature>
<dbReference type="GO" id="GO:0032259">
    <property type="term" value="P:methylation"/>
    <property type="evidence" value="ECO:0007669"/>
    <property type="project" value="UniProtKB-KW"/>
</dbReference>